<dbReference type="OrthoDB" id="2112446at2759"/>
<evidence type="ECO:0008006" key="4">
    <source>
        <dbReference type="Google" id="ProtNLM"/>
    </source>
</evidence>
<sequence length="133" mass="13757">MVQITTSLLGFLAASSLAVAVPNTLQARAPSCDDVVLVGYPDEAARCINELAALNSVCKTDFAGRVLRKCGGTLIWSISRVPKGASTPCKNVAASAGLIMDAYTVNHGLGDRVSGSAFVVGNGDFWIQIRGAS</sequence>
<dbReference type="Proteomes" id="UP000244855">
    <property type="component" value="Unassembled WGS sequence"/>
</dbReference>
<evidence type="ECO:0000313" key="3">
    <source>
        <dbReference type="Proteomes" id="UP000244855"/>
    </source>
</evidence>
<organism evidence="2 3">
    <name type="scientific">Periconia macrospinosa</name>
    <dbReference type="NCBI Taxonomy" id="97972"/>
    <lineage>
        <taxon>Eukaryota</taxon>
        <taxon>Fungi</taxon>
        <taxon>Dikarya</taxon>
        <taxon>Ascomycota</taxon>
        <taxon>Pezizomycotina</taxon>
        <taxon>Dothideomycetes</taxon>
        <taxon>Pleosporomycetidae</taxon>
        <taxon>Pleosporales</taxon>
        <taxon>Massarineae</taxon>
        <taxon>Periconiaceae</taxon>
        <taxon>Periconia</taxon>
    </lineage>
</organism>
<feature type="chain" id="PRO_5015934428" description="Ecp2 effector protein domain-containing protein" evidence="1">
    <location>
        <begin position="21"/>
        <end position="133"/>
    </location>
</feature>
<gene>
    <name evidence="2" type="ORF">DM02DRAFT_677464</name>
</gene>
<keyword evidence="1" id="KW-0732">Signal</keyword>
<name>A0A2V1D375_9PLEO</name>
<feature type="signal peptide" evidence="1">
    <location>
        <begin position="1"/>
        <end position="20"/>
    </location>
</feature>
<proteinExistence type="predicted"/>
<reference evidence="2 3" key="1">
    <citation type="journal article" date="2018" name="Sci. Rep.">
        <title>Comparative genomics provides insights into the lifestyle and reveals functional heterogeneity of dark septate endophytic fungi.</title>
        <authorList>
            <person name="Knapp D.G."/>
            <person name="Nemeth J.B."/>
            <person name="Barry K."/>
            <person name="Hainaut M."/>
            <person name="Henrissat B."/>
            <person name="Johnson J."/>
            <person name="Kuo A."/>
            <person name="Lim J.H.P."/>
            <person name="Lipzen A."/>
            <person name="Nolan M."/>
            <person name="Ohm R.A."/>
            <person name="Tamas L."/>
            <person name="Grigoriev I.V."/>
            <person name="Spatafora J.W."/>
            <person name="Nagy L.G."/>
            <person name="Kovacs G.M."/>
        </authorList>
    </citation>
    <scope>NUCLEOTIDE SEQUENCE [LARGE SCALE GENOMIC DNA]</scope>
    <source>
        <strain evidence="2 3">DSE2036</strain>
    </source>
</reference>
<dbReference type="STRING" id="97972.A0A2V1D375"/>
<evidence type="ECO:0000256" key="1">
    <source>
        <dbReference type="SAM" id="SignalP"/>
    </source>
</evidence>
<dbReference type="AlphaFoldDB" id="A0A2V1D375"/>
<dbReference type="EMBL" id="KZ805678">
    <property type="protein sequence ID" value="PVH92497.1"/>
    <property type="molecule type" value="Genomic_DNA"/>
</dbReference>
<accession>A0A2V1D375</accession>
<protein>
    <recommendedName>
        <fullName evidence="4">Ecp2 effector protein domain-containing protein</fullName>
    </recommendedName>
</protein>
<keyword evidence="3" id="KW-1185">Reference proteome</keyword>
<evidence type="ECO:0000313" key="2">
    <source>
        <dbReference type="EMBL" id="PVH92497.1"/>
    </source>
</evidence>